<feature type="signal peptide" evidence="1">
    <location>
        <begin position="1"/>
        <end position="19"/>
    </location>
</feature>
<feature type="chain" id="PRO_5003854722" evidence="1">
    <location>
        <begin position="20"/>
        <end position="90"/>
    </location>
</feature>
<dbReference type="KEGG" id="mbe:MBM_05145"/>
<name>K1WUI4_MARBU</name>
<reference evidence="2 3" key="1">
    <citation type="journal article" date="2012" name="BMC Genomics">
        <title>Sequencing the genome of Marssonina brunnea reveals fungus-poplar co-evolution.</title>
        <authorList>
            <person name="Zhu S."/>
            <person name="Cao Y.-Z."/>
            <person name="Jiang C."/>
            <person name="Tan B.-Y."/>
            <person name="Wang Z."/>
            <person name="Feng S."/>
            <person name="Zhang L."/>
            <person name="Su X.-H."/>
            <person name="Brejova B."/>
            <person name="Vinar T."/>
            <person name="Xu M."/>
            <person name="Wang M.-X."/>
            <person name="Zhang S.-G."/>
            <person name="Huang M.-R."/>
            <person name="Wu R."/>
            <person name="Zhou Y."/>
        </authorList>
    </citation>
    <scope>NUCLEOTIDE SEQUENCE [LARGE SCALE GENOMIC DNA]</scope>
    <source>
        <strain evidence="2 3">MB_m1</strain>
    </source>
</reference>
<organism evidence="2 3">
    <name type="scientific">Marssonina brunnea f. sp. multigermtubi (strain MB_m1)</name>
    <name type="common">Marssonina leaf spot fungus</name>
    <dbReference type="NCBI Taxonomy" id="1072389"/>
    <lineage>
        <taxon>Eukaryota</taxon>
        <taxon>Fungi</taxon>
        <taxon>Dikarya</taxon>
        <taxon>Ascomycota</taxon>
        <taxon>Pezizomycotina</taxon>
        <taxon>Leotiomycetes</taxon>
        <taxon>Helotiales</taxon>
        <taxon>Drepanopezizaceae</taxon>
        <taxon>Drepanopeziza</taxon>
    </lineage>
</organism>
<keyword evidence="1" id="KW-0732">Signal</keyword>
<dbReference type="GeneID" id="18761080"/>
<protein>
    <submittedName>
        <fullName evidence="2">Uncharacterized protein</fullName>
    </submittedName>
</protein>
<dbReference type="Proteomes" id="UP000006753">
    <property type="component" value="Unassembled WGS sequence"/>
</dbReference>
<accession>K1WUI4</accession>
<sequence>MQFTAILSILALSAGVVHAGVRAGQPAYCSGGTSYPNVNCLGEYQFCCSELQTPDTPTYRGDCITYTPSVDCTGGTVRCVCIIPVMGCFV</sequence>
<evidence type="ECO:0000256" key="1">
    <source>
        <dbReference type="SAM" id="SignalP"/>
    </source>
</evidence>
<proteinExistence type="predicted"/>
<evidence type="ECO:0000313" key="3">
    <source>
        <dbReference type="Proteomes" id="UP000006753"/>
    </source>
</evidence>
<evidence type="ECO:0000313" key="2">
    <source>
        <dbReference type="EMBL" id="EKD16676.1"/>
    </source>
</evidence>
<gene>
    <name evidence="2" type="ORF">MBM_05145</name>
</gene>
<dbReference type="HOGENOM" id="CLU_2441300_0_0_1"/>
<dbReference type="EMBL" id="JH921438">
    <property type="protein sequence ID" value="EKD16676.1"/>
    <property type="molecule type" value="Genomic_DNA"/>
</dbReference>
<dbReference type="InParanoid" id="K1WUI4"/>
<dbReference type="AlphaFoldDB" id="K1WUI4"/>
<keyword evidence="3" id="KW-1185">Reference proteome</keyword>